<sequence>MPNKNHPLPPEHYRRLINLPLSSKHTLPSLKYLPHSLLYLFKSIPFPWENIKYVKVRYHHKNILTFVQDKTRVTDYQNKWKFIFNEISTKQTHILSFPIYDDNHPLINYEDIVNYPLPTPFNISTNTDSNYKGVNEREIKKGVNDKKIVEGVNERDIKKGVNDKKIVEGVNDSNSNYKGVNKYSSLEGVNDKDIKKGVNKYSSLEGVNNSTIKQYPNPTLTLKTCINNNTSYKLQGHNFLRSKNSLLTVRKLNLLIPNTPYTKNPSLSTYNSLPIQTINTLTHSYHKIVYPYLYNNILPNTNIPLEKIHPQLTHNTCNYNNSNKEYNNNCNGKDNYKDNKDNYNCNDKEFEQENKRIKYNNNTS</sequence>
<dbReference type="GO" id="GO:0071013">
    <property type="term" value="C:catalytic step 2 spliceosome"/>
    <property type="evidence" value="ECO:0007669"/>
    <property type="project" value="TreeGrafter"/>
</dbReference>
<dbReference type="GO" id="GO:0005682">
    <property type="term" value="C:U5 snRNP"/>
    <property type="evidence" value="ECO:0007669"/>
    <property type="project" value="TreeGrafter"/>
</dbReference>
<dbReference type="VEuPathDB" id="MicrosporidiaDB:CWI36_0079p0010"/>
<dbReference type="GO" id="GO:0030623">
    <property type="term" value="F:U5 snRNA binding"/>
    <property type="evidence" value="ECO:0007669"/>
    <property type="project" value="TreeGrafter"/>
</dbReference>
<dbReference type="Proteomes" id="UP000291404">
    <property type="component" value="Unassembled WGS sequence"/>
</dbReference>
<protein>
    <submittedName>
        <fullName evidence="2">Pre-mRNA-processing-splicing factor 8</fullName>
    </submittedName>
</protein>
<comment type="caution">
    <text evidence="2">The sequence shown here is derived from an EMBL/GenBank/DDBJ whole genome shotgun (WGS) entry which is preliminary data.</text>
</comment>
<accession>A0A4Q9LN67</accession>
<dbReference type="Pfam" id="PF08082">
    <property type="entry name" value="PRO8NT"/>
    <property type="match status" value="1"/>
</dbReference>
<gene>
    <name evidence="2" type="ORF">CWI36_0079p0010</name>
</gene>
<dbReference type="GO" id="GO:0017070">
    <property type="term" value="F:U6 snRNA binding"/>
    <property type="evidence" value="ECO:0007669"/>
    <property type="project" value="TreeGrafter"/>
</dbReference>
<dbReference type="EMBL" id="PITI01000079">
    <property type="protein sequence ID" value="TBU08955.1"/>
    <property type="molecule type" value="Genomic_DNA"/>
</dbReference>
<dbReference type="InterPro" id="IPR027652">
    <property type="entry name" value="PRP8"/>
</dbReference>
<dbReference type="GO" id="GO:0030620">
    <property type="term" value="F:U2 snRNA binding"/>
    <property type="evidence" value="ECO:0007669"/>
    <property type="project" value="TreeGrafter"/>
</dbReference>
<dbReference type="AlphaFoldDB" id="A0A4Q9LN67"/>
<evidence type="ECO:0000313" key="2">
    <source>
        <dbReference type="EMBL" id="TBU08955.1"/>
    </source>
</evidence>
<dbReference type="GO" id="GO:0097157">
    <property type="term" value="F:pre-mRNA intronic binding"/>
    <property type="evidence" value="ECO:0007669"/>
    <property type="project" value="TreeGrafter"/>
</dbReference>
<evidence type="ECO:0000313" key="3">
    <source>
        <dbReference type="Proteomes" id="UP000291404"/>
    </source>
</evidence>
<feature type="non-terminal residue" evidence="2">
    <location>
        <position position="364"/>
    </location>
</feature>
<dbReference type="STRING" id="148818.A0A4Q9LN67"/>
<keyword evidence="3" id="KW-1185">Reference proteome</keyword>
<dbReference type="PANTHER" id="PTHR11140:SF0">
    <property type="entry name" value="PRE-MRNA-PROCESSING-SPLICING FACTOR 8"/>
    <property type="match status" value="1"/>
</dbReference>
<proteinExistence type="predicted"/>
<organism evidence="2 3">
    <name type="scientific">Hamiltosporidium magnivora</name>
    <dbReference type="NCBI Taxonomy" id="148818"/>
    <lineage>
        <taxon>Eukaryota</taxon>
        <taxon>Fungi</taxon>
        <taxon>Fungi incertae sedis</taxon>
        <taxon>Microsporidia</taxon>
        <taxon>Dubosqiidae</taxon>
        <taxon>Hamiltosporidium</taxon>
    </lineage>
</organism>
<name>A0A4Q9LN67_9MICR</name>
<dbReference type="InterPro" id="IPR012591">
    <property type="entry name" value="PRO8NT"/>
</dbReference>
<feature type="domain" description="PRO8NT" evidence="1">
    <location>
        <begin position="8"/>
        <end position="123"/>
    </location>
</feature>
<dbReference type="PANTHER" id="PTHR11140">
    <property type="entry name" value="PRE-MRNA SPLICING FACTOR PRP8"/>
    <property type="match status" value="1"/>
</dbReference>
<dbReference type="GO" id="GO:0030619">
    <property type="term" value="F:U1 snRNA binding"/>
    <property type="evidence" value="ECO:0007669"/>
    <property type="project" value="TreeGrafter"/>
</dbReference>
<evidence type="ECO:0000259" key="1">
    <source>
        <dbReference type="Pfam" id="PF08082"/>
    </source>
</evidence>
<reference evidence="2 3" key="1">
    <citation type="submission" date="2017-12" db="EMBL/GenBank/DDBJ databases">
        <authorList>
            <person name="Pombert J.-F."/>
            <person name="Haag K.L."/>
            <person name="Ebert D."/>
        </authorList>
    </citation>
    <scope>NUCLEOTIDE SEQUENCE [LARGE SCALE GENOMIC DNA]</scope>
    <source>
        <strain evidence="2">BE-OM-2</strain>
    </source>
</reference>
<dbReference type="GO" id="GO:0000244">
    <property type="term" value="P:spliceosomal tri-snRNP complex assembly"/>
    <property type="evidence" value="ECO:0007669"/>
    <property type="project" value="TreeGrafter"/>
</dbReference>